<dbReference type="RefSeq" id="WP_167187749.1">
    <property type="nucleotide sequence ID" value="NZ_JAASQL010000002.1"/>
</dbReference>
<accession>A0ABX0UDB7</accession>
<dbReference type="Proteomes" id="UP000745859">
    <property type="component" value="Unassembled WGS sequence"/>
</dbReference>
<sequence>MEINQGHLTYCTNIHPGETWEEVFESLKKYTLAVKSKVSSSKPFGIGLRLSAKSAFVLLQDNHLQEFKQWLEANQLYVYTMNGFPYGDFHNVAIKDQVHVPDWTTEDRIVYTQNLIKILAYLLPNKIDGGISTSPLSYKYWFDSTDEKQKVTRITCESIAKIALDLIDIKQATGKNIHLDIEPEPDGFLENTQEVVSFYEDYLLQTGANFVAEHKGCSLEKAKEHLLNHIQVCYDVCHFALAYESPEHVISTFLSKNIQIGKIQISSAIKCQKSEKVSIQTQQECLQQFDEPTYLHQSIVQLQNHSLVHFSDLSQGIALMSSPDFKEIRTHFHVPIFTTDFNVVQSTQDEIVKALELWKQIKYTHHLEIETYTWGVLPNDLQTDMTSSIVRELNWVIDQLKE</sequence>
<comment type="caution">
    <text evidence="1">The sequence shown here is derived from an EMBL/GenBank/DDBJ whole genome shotgun (WGS) entry which is preliminary data.</text>
</comment>
<dbReference type="EMBL" id="JAASQL010000002">
    <property type="protein sequence ID" value="NIJ45531.1"/>
    <property type="molecule type" value="Genomic_DNA"/>
</dbReference>
<dbReference type="Gene3D" id="3.20.20.150">
    <property type="entry name" value="Divalent-metal-dependent TIM barrel enzymes"/>
    <property type="match status" value="1"/>
</dbReference>
<reference evidence="1 2" key="1">
    <citation type="submission" date="2020-03" db="EMBL/GenBank/DDBJ databases">
        <title>Genomic Encyclopedia of Type Strains, Phase IV (KMG-IV): sequencing the most valuable type-strain genomes for metagenomic binning, comparative biology and taxonomic classification.</title>
        <authorList>
            <person name="Goeker M."/>
        </authorList>
    </citation>
    <scope>NUCLEOTIDE SEQUENCE [LARGE SCALE GENOMIC DNA]</scope>
    <source>
        <strain evidence="1 2">DSM 101599</strain>
    </source>
</reference>
<dbReference type="NCBIfam" id="NF035939">
    <property type="entry name" value="TIM_EboE"/>
    <property type="match status" value="1"/>
</dbReference>
<protein>
    <recommendedName>
        <fullName evidence="3">Xylose isomerase</fullName>
    </recommendedName>
</protein>
<gene>
    <name evidence="1" type="ORF">FHR24_001999</name>
</gene>
<dbReference type="SUPFAM" id="SSF51658">
    <property type="entry name" value="Xylose isomerase-like"/>
    <property type="match status" value="1"/>
</dbReference>
<evidence type="ECO:0000313" key="1">
    <source>
        <dbReference type="EMBL" id="NIJ45531.1"/>
    </source>
</evidence>
<keyword evidence="2" id="KW-1185">Reference proteome</keyword>
<name>A0ABX0UDB7_9FLAO</name>
<evidence type="ECO:0008006" key="3">
    <source>
        <dbReference type="Google" id="ProtNLM"/>
    </source>
</evidence>
<evidence type="ECO:0000313" key="2">
    <source>
        <dbReference type="Proteomes" id="UP000745859"/>
    </source>
</evidence>
<organism evidence="1 2">
    <name type="scientific">Wenyingzhuangia heitensis</name>
    <dbReference type="NCBI Taxonomy" id="1487859"/>
    <lineage>
        <taxon>Bacteria</taxon>
        <taxon>Pseudomonadati</taxon>
        <taxon>Bacteroidota</taxon>
        <taxon>Flavobacteriia</taxon>
        <taxon>Flavobacteriales</taxon>
        <taxon>Flavobacteriaceae</taxon>
        <taxon>Wenyingzhuangia</taxon>
    </lineage>
</organism>
<dbReference type="InterPro" id="IPR036237">
    <property type="entry name" value="Xyl_isomerase-like_sf"/>
</dbReference>
<proteinExistence type="predicted"/>